<keyword evidence="4 9" id="KW-0929">Antimicrobial</keyword>
<evidence type="ECO:0000313" key="12">
    <source>
        <dbReference type="EnsemblPlants" id="AES65275"/>
    </source>
</evidence>
<evidence type="ECO:0000256" key="1">
    <source>
        <dbReference type="ARBA" id="ARBA00004613"/>
    </source>
</evidence>
<dbReference type="Proteomes" id="UP000002051">
    <property type="component" value="Chromosome 2"/>
</dbReference>
<dbReference type="HOGENOM" id="CLU_158287_0_0_1"/>
<evidence type="ECO:0000313" key="13">
    <source>
        <dbReference type="Proteomes" id="UP000002051"/>
    </source>
</evidence>
<dbReference type="GO" id="GO:0005576">
    <property type="term" value="C:extracellular region"/>
    <property type="evidence" value="ECO:0007669"/>
    <property type="project" value="UniProtKB-SubCell"/>
</dbReference>
<dbReference type="AlphaFoldDB" id="A2Q1X1"/>
<accession>A2Q1X1</accession>
<keyword evidence="6" id="KW-0732">Signal</keyword>
<keyword evidence="13" id="KW-1185">Reference proteome</keyword>
<evidence type="ECO:0000313" key="11">
    <source>
        <dbReference type="EMBL" id="AES65275.1"/>
    </source>
</evidence>
<evidence type="ECO:0000256" key="8">
    <source>
        <dbReference type="ARBA" id="ARBA00023157"/>
    </source>
</evidence>
<evidence type="ECO:0000256" key="6">
    <source>
        <dbReference type="ARBA" id="ARBA00022729"/>
    </source>
</evidence>
<dbReference type="InterPro" id="IPR039641">
    <property type="entry name" value="LCR"/>
</dbReference>
<keyword evidence="8" id="KW-1015">Disulfide bond</keyword>
<keyword evidence="3 9" id="KW-0964">Secreted</keyword>
<reference evidence="12" key="5">
    <citation type="submission" date="2015-04" db="UniProtKB">
        <authorList>
            <consortium name="EnsemblPlants"/>
        </authorList>
    </citation>
    <scope>IDENTIFICATION</scope>
    <source>
        <strain evidence="12">cv. Jemalong A17</strain>
    </source>
</reference>
<dbReference type="EMBL" id="AC149130">
    <property type="protein sequence ID" value="ABN05938.1"/>
    <property type="molecule type" value="Genomic_DNA"/>
</dbReference>
<dbReference type="PROSITE" id="PS51257">
    <property type="entry name" value="PROKAR_LIPOPROTEIN"/>
    <property type="match status" value="1"/>
</dbReference>
<evidence type="ECO:0000256" key="2">
    <source>
        <dbReference type="ARBA" id="ARBA00006722"/>
    </source>
</evidence>
<sequence length="89" mass="9899">MDCKTHCRNYPGGGAIGSSCSYYNQCTCIFDFPKSQGVQTCSVGLGLCKGICDSNCCNSRCATRYKSYKATGKCFHYLNKKYCICFYET</sequence>
<reference evidence="10" key="2">
    <citation type="submission" date="2007-03" db="EMBL/GenBank/DDBJ databases">
        <authorList>
            <consortium name="The International Medicago Genome Annotation Group"/>
        </authorList>
    </citation>
    <scope>NUCLEOTIDE SEQUENCE</scope>
</reference>
<evidence type="ECO:0000256" key="5">
    <source>
        <dbReference type="ARBA" id="ARBA00022577"/>
    </source>
</evidence>
<gene>
    <name evidence="11" type="ordered locus">MTR_2g037500</name>
    <name evidence="10" type="ORF">MtrDRAFT_AC149130g41v2</name>
</gene>
<protein>
    <recommendedName>
        <fullName evidence="9">Defensin-like protein</fullName>
    </recommendedName>
</protein>
<dbReference type="GO" id="GO:0031640">
    <property type="term" value="P:killing of cells of another organism"/>
    <property type="evidence" value="ECO:0007669"/>
    <property type="project" value="UniProtKB-UniRule"/>
</dbReference>
<reference evidence="11 13" key="3">
    <citation type="journal article" date="2011" name="Nature">
        <title>The Medicago genome provides insight into the evolution of rhizobial symbioses.</title>
        <authorList>
            <person name="Young N.D."/>
            <person name="Debelle F."/>
            <person name="Oldroyd G.E."/>
            <person name="Geurts R."/>
            <person name="Cannon S.B."/>
            <person name="Udvardi M.K."/>
            <person name="Benedito V.A."/>
            <person name="Mayer K.F."/>
            <person name="Gouzy J."/>
            <person name="Schoof H."/>
            <person name="Van de Peer Y."/>
            <person name="Proost S."/>
            <person name="Cook D.R."/>
            <person name="Meyers B.C."/>
            <person name="Spannagl M."/>
            <person name="Cheung F."/>
            <person name="De Mita S."/>
            <person name="Krishnakumar V."/>
            <person name="Gundlach H."/>
            <person name="Zhou S."/>
            <person name="Mudge J."/>
            <person name="Bharti A.K."/>
            <person name="Murray J.D."/>
            <person name="Naoumkina M.A."/>
            <person name="Rosen B."/>
            <person name="Silverstein K.A."/>
            <person name="Tang H."/>
            <person name="Rombauts S."/>
            <person name="Zhao P.X."/>
            <person name="Zhou P."/>
            <person name="Barbe V."/>
            <person name="Bardou P."/>
            <person name="Bechner M."/>
            <person name="Bellec A."/>
            <person name="Berger A."/>
            <person name="Berges H."/>
            <person name="Bidwell S."/>
            <person name="Bisseling T."/>
            <person name="Choisne N."/>
            <person name="Couloux A."/>
            <person name="Denny R."/>
            <person name="Deshpande S."/>
            <person name="Dai X."/>
            <person name="Doyle J.J."/>
            <person name="Dudez A.M."/>
            <person name="Farmer A.D."/>
            <person name="Fouteau S."/>
            <person name="Franken C."/>
            <person name="Gibelin C."/>
            <person name="Gish J."/>
            <person name="Goldstein S."/>
            <person name="Gonzalez A.J."/>
            <person name="Green P.J."/>
            <person name="Hallab A."/>
            <person name="Hartog M."/>
            <person name="Hua A."/>
            <person name="Humphray S.J."/>
            <person name="Jeong D.H."/>
            <person name="Jing Y."/>
            <person name="Jocker A."/>
            <person name="Kenton S.M."/>
            <person name="Kim D.J."/>
            <person name="Klee K."/>
            <person name="Lai H."/>
            <person name="Lang C."/>
            <person name="Lin S."/>
            <person name="Macmil S.L."/>
            <person name="Magdelenat G."/>
            <person name="Matthews L."/>
            <person name="McCorrison J."/>
            <person name="Monaghan E.L."/>
            <person name="Mun J.H."/>
            <person name="Najar F.Z."/>
            <person name="Nicholson C."/>
            <person name="Noirot C."/>
            <person name="O'Bleness M."/>
            <person name="Paule C.R."/>
            <person name="Poulain J."/>
            <person name="Prion F."/>
            <person name="Qin B."/>
            <person name="Qu C."/>
            <person name="Retzel E.F."/>
            <person name="Riddle C."/>
            <person name="Sallet E."/>
            <person name="Samain S."/>
            <person name="Samson N."/>
            <person name="Sanders I."/>
            <person name="Saurat O."/>
            <person name="Scarpelli C."/>
            <person name="Schiex T."/>
            <person name="Segurens B."/>
            <person name="Severin A.J."/>
            <person name="Sherrier D.J."/>
            <person name="Shi R."/>
            <person name="Sims S."/>
            <person name="Singer S.R."/>
            <person name="Sinharoy S."/>
            <person name="Sterck L."/>
            <person name="Viollet A."/>
            <person name="Wang B.B."/>
            <person name="Wang K."/>
            <person name="Wang M."/>
            <person name="Wang X."/>
            <person name="Warfsmann J."/>
            <person name="Weissenbach J."/>
            <person name="White D.D."/>
            <person name="White J.D."/>
            <person name="Wiley G.B."/>
            <person name="Wincker P."/>
            <person name="Xing Y."/>
            <person name="Yang L."/>
            <person name="Yao Z."/>
            <person name="Ying F."/>
            <person name="Zhai J."/>
            <person name="Zhou L."/>
            <person name="Zuber A."/>
            <person name="Denarie J."/>
            <person name="Dixon R.A."/>
            <person name="May G.D."/>
            <person name="Schwartz D.C."/>
            <person name="Rogers J."/>
            <person name="Quetier F."/>
            <person name="Town C.D."/>
            <person name="Roe B.A."/>
        </authorList>
    </citation>
    <scope>NUCLEOTIDE SEQUENCE [LARGE SCALE GENOMIC DNA]</scope>
    <source>
        <strain evidence="11">A17</strain>
        <strain evidence="12 13">cv. Jemalong A17</strain>
    </source>
</reference>
<proteinExistence type="inferred from homology"/>
<evidence type="ECO:0000256" key="9">
    <source>
        <dbReference type="RuleBase" id="RU367109"/>
    </source>
</evidence>
<keyword evidence="5 9" id="KW-0295">Fungicide</keyword>
<dbReference type="PANTHER" id="PTHR36788">
    <property type="entry name" value="DEFENSIN-LIKE PROTEIN 183"/>
    <property type="match status" value="1"/>
</dbReference>
<evidence type="ECO:0000313" key="10">
    <source>
        <dbReference type="EMBL" id="ABN05938.1"/>
    </source>
</evidence>
<dbReference type="PaxDb" id="3880-AES65275"/>
<evidence type="ECO:0000256" key="7">
    <source>
        <dbReference type="ARBA" id="ARBA00022821"/>
    </source>
</evidence>
<evidence type="ECO:0000256" key="3">
    <source>
        <dbReference type="ARBA" id="ARBA00022525"/>
    </source>
</evidence>
<evidence type="ECO:0000256" key="4">
    <source>
        <dbReference type="ARBA" id="ARBA00022529"/>
    </source>
</evidence>
<reference evidence="10" key="1">
    <citation type="submission" date="2004-07" db="EMBL/GenBank/DDBJ databases">
        <authorList>
            <person name="Town C.D."/>
        </authorList>
    </citation>
    <scope>NUCLEOTIDE SEQUENCE</scope>
</reference>
<name>A2Q1X1_MEDTR</name>
<keyword evidence="7 9" id="KW-0611">Plant defense</keyword>
<dbReference type="PANTHER" id="PTHR36788:SF2">
    <property type="entry name" value="DEFENSIN-LIKE PROTEIN 183"/>
    <property type="match status" value="1"/>
</dbReference>
<dbReference type="EnsemblPlants" id="AES65275">
    <property type="protein sequence ID" value="AES65275"/>
    <property type="gene ID" value="MTR_2g037500"/>
</dbReference>
<organism evidence="10">
    <name type="scientific">Medicago truncatula</name>
    <name type="common">Barrel medic</name>
    <name type="synonym">Medicago tribuloides</name>
    <dbReference type="NCBI Taxonomy" id="3880"/>
    <lineage>
        <taxon>Eukaryota</taxon>
        <taxon>Viridiplantae</taxon>
        <taxon>Streptophyta</taxon>
        <taxon>Embryophyta</taxon>
        <taxon>Tracheophyta</taxon>
        <taxon>Spermatophyta</taxon>
        <taxon>Magnoliopsida</taxon>
        <taxon>eudicotyledons</taxon>
        <taxon>Gunneridae</taxon>
        <taxon>Pentapetalae</taxon>
        <taxon>rosids</taxon>
        <taxon>fabids</taxon>
        <taxon>Fabales</taxon>
        <taxon>Fabaceae</taxon>
        <taxon>Papilionoideae</taxon>
        <taxon>50 kb inversion clade</taxon>
        <taxon>NPAAA clade</taxon>
        <taxon>Hologalegina</taxon>
        <taxon>IRL clade</taxon>
        <taxon>Trifolieae</taxon>
        <taxon>Medicago</taxon>
    </lineage>
</organism>
<reference evidence="11 13" key="4">
    <citation type="journal article" date="2014" name="BMC Genomics">
        <title>An improved genome release (version Mt4.0) for the model legume Medicago truncatula.</title>
        <authorList>
            <person name="Tang H."/>
            <person name="Krishnakumar V."/>
            <person name="Bidwell S."/>
            <person name="Rosen B."/>
            <person name="Chan A."/>
            <person name="Zhou S."/>
            <person name="Gentzbittel L."/>
            <person name="Childs K.L."/>
            <person name="Yandell M."/>
            <person name="Gundlach H."/>
            <person name="Mayer K.F."/>
            <person name="Schwartz D.C."/>
            <person name="Town C.D."/>
        </authorList>
    </citation>
    <scope>GENOME REANNOTATION</scope>
    <source>
        <strain evidence="12 13">cv. Jemalong A17</strain>
    </source>
</reference>
<comment type="similarity">
    <text evidence="2 9">Belongs to the DEFL family.</text>
</comment>
<comment type="subcellular location">
    <subcellularLocation>
        <location evidence="1 9">Secreted</location>
    </subcellularLocation>
</comment>
<dbReference type="GO" id="GO:0050832">
    <property type="term" value="P:defense response to fungus"/>
    <property type="evidence" value="ECO:0007669"/>
    <property type="project" value="UniProtKB-UniRule"/>
</dbReference>
<dbReference type="EMBL" id="CM001218">
    <property type="protein sequence ID" value="AES65275.1"/>
    <property type="molecule type" value="Genomic_DNA"/>
</dbReference>